<dbReference type="AlphaFoldDB" id="A0ABD2XK65"/>
<organism evidence="2 3">
    <name type="scientific">Trichogramma kaykai</name>
    <dbReference type="NCBI Taxonomy" id="54128"/>
    <lineage>
        <taxon>Eukaryota</taxon>
        <taxon>Metazoa</taxon>
        <taxon>Ecdysozoa</taxon>
        <taxon>Arthropoda</taxon>
        <taxon>Hexapoda</taxon>
        <taxon>Insecta</taxon>
        <taxon>Pterygota</taxon>
        <taxon>Neoptera</taxon>
        <taxon>Endopterygota</taxon>
        <taxon>Hymenoptera</taxon>
        <taxon>Apocrita</taxon>
        <taxon>Proctotrupomorpha</taxon>
        <taxon>Chalcidoidea</taxon>
        <taxon>Trichogrammatidae</taxon>
        <taxon>Trichogramma</taxon>
    </lineage>
</organism>
<evidence type="ECO:0000256" key="1">
    <source>
        <dbReference type="ARBA" id="ARBA00004123"/>
    </source>
</evidence>
<dbReference type="Proteomes" id="UP001627154">
    <property type="component" value="Unassembled WGS sequence"/>
</dbReference>
<evidence type="ECO:0000313" key="3">
    <source>
        <dbReference type="Proteomes" id="UP001627154"/>
    </source>
</evidence>
<evidence type="ECO:0008006" key="4">
    <source>
        <dbReference type="Google" id="ProtNLM"/>
    </source>
</evidence>
<reference evidence="2 3" key="1">
    <citation type="journal article" date="2024" name="bioRxiv">
        <title>A reference genome for Trichogramma kaykai: A tiny desert-dwelling parasitoid wasp with competing sex-ratio distorters.</title>
        <authorList>
            <person name="Culotta J."/>
            <person name="Lindsey A.R."/>
        </authorList>
    </citation>
    <scope>NUCLEOTIDE SEQUENCE [LARGE SCALE GENOMIC DNA]</scope>
    <source>
        <strain evidence="2 3">KSX58</strain>
    </source>
</reference>
<comment type="caution">
    <text evidence="2">The sequence shown here is derived from an EMBL/GenBank/DDBJ whole genome shotgun (WGS) entry which is preliminary data.</text>
</comment>
<dbReference type="SUPFAM" id="SSF46689">
    <property type="entry name" value="Homeodomain-like"/>
    <property type="match status" value="1"/>
</dbReference>
<keyword evidence="3" id="KW-1185">Reference proteome</keyword>
<accession>A0ABD2XK65</accession>
<proteinExistence type="predicted"/>
<evidence type="ECO:0000313" key="2">
    <source>
        <dbReference type="EMBL" id="KAL3405193.1"/>
    </source>
</evidence>
<dbReference type="EMBL" id="JBJJXI010000021">
    <property type="protein sequence ID" value="KAL3405193.1"/>
    <property type="molecule type" value="Genomic_DNA"/>
</dbReference>
<dbReference type="GO" id="GO:0005634">
    <property type="term" value="C:nucleus"/>
    <property type="evidence" value="ECO:0007669"/>
    <property type="project" value="UniProtKB-SubCell"/>
</dbReference>
<sequence>MEPEGQRKKVIALGLKIDILNELRDHGGTPTSIGRKYGLGESTIRNFRLNEESLRAKYAQTCPKQQVRNIKINNTIIPVQAGFDDSDCDES</sequence>
<dbReference type="InterPro" id="IPR009057">
    <property type="entry name" value="Homeodomain-like_sf"/>
</dbReference>
<protein>
    <recommendedName>
        <fullName evidence="4">HTH psq-type domain-containing protein</fullName>
    </recommendedName>
</protein>
<comment type="subcellular location">
    <subcellularLocation>
        <location evidence="1">Nucleus</location>
    </subcellularLocation>
</comment>
<name>A0ABD2XK65_9HYME</name>
<gene>
    <name evidence="2" type="ORF">TKK_002235</name>
</gene>